<reference evidence="1" key="2">
    <citation type="submission" date="2022-10" db="EMBL/GenBank/DDBJ databases">
        <authorList>
            <consortium name="ENA_rothamsted_submissions"/>
            <consortium name="culmorum"/>
            <person name="King R."/>
        </authorList>
    </citation>
    <scope>NUCLEOTIDE SEQUENCE</scope>
</reference>
<evidence type="ECO:0000313" key="1">
    <source>
        <dbReference type="EMBL" id="CAG9821524.1"/>
    </source>
</evidence>
<name>A0A9N9X675_PHACE</name>
<dbReference type="OrthoDB" id="10048778at2759"/>
<keyword evidence="2" id="KW-1185">Reference proteome</keyword>
<dbReference type="Proteomes" id="UP001153737">
    <property type="component" value="Chromosome 5"/>
</dbReference>
<evidence type="ECO:0000313" key="2">
    <source>
        <dbReference type="Proteomes" id="UP001153737"/>
    </source>
</evidence>
<organism evidence="1 2">
    <name type="scientific">Phaedon cochleariae</name>
    <name type="common">Mustard beetle</name>
    <dbReference type="NCBI Taxonomy" id="80249"/>
    <lineage>
        <taxon>Eukaryota</taxon>
        <taxon>Metazoa</taxon>
        <taxon>Ecdysozoa</taxon>
        <taxon>Arthropoda</taxon>
        <taxon>Hexapoda</taxon>
        <taxon>Insecta</taxon>
        <taxon>Pterygota</taxon>
        <taxon>Neoptera</taxon>
        <taxon>Endopterygota</taxon>
        <taxon>Coleoptera</taxon>
        <taxon>Polyphaga</taxon>
        <taxon>Cucujiformia</taxon>
        <taxon>Chrysomeloidea</taxon>
        <taxon>Chrysomelidae</taxon>
        <taxon>Chrysomelinae</taxon>
        <taxon>Chrysomelini</taxon>
        <taxon>Phaedon</taxon>
    </lineage>
</organism>
<dbReference type="EMBL" id="OU896711">
    <property type="protein sequence ID" value="CAG9821524.1"/>
    <property type="molecule type" value="Genomic_DNA"/>
</dbReference>
<sequence>MIYKAQIRPVLEYCSHICSAAPKHSLKLLDSVQKRAIRLVGDASLTNYSLTSLEHRRKVGDLVLFYRYFHGRCSSEISTIVPPLAVPARLTRRVEASHTFVVTLETCRKSLSKDSFIQRTARPWNTLPKEKNTNSYLIPLGSHDVL</sequence>
<accession>A0A9N9X675</accession>
<reference evidence="1" key="1">
    <citation type="submission" date="2022-01" db="EMBL/GenBank/DDBJ databases">
        <authorList>
            <person name="King R."/>
        </authorList>
    </citation>
    <scope>NUCLEOTIDE SEQUENCE</scope>
</reference>
<proteinExistence type="predicted"/>
<gene>
    <name evidence="1" type="ORF">PHAECO_LOCUS9757</name>
</gene>
<dbReference type="AlphaFoldDB" id="A0A9N9X675"/>
<protein>
    <submittedName>
        <fullName evidence="1">Uncharacterized protein</fullName>
    </submittedName>
</protein>